<reference evidence="3" key="1">
    <citation type="journal article" date="2019" name="Int. J. Syst. Evol. Microbiol.">
        <title>The Global Catalogue of Microorganisms (GCM) 10K type strain sequencing project: providing services to taxonomists for standard genome sequencing and annotation.</title>
        <authorList>
            <consortium name="The Broad Institute Genomics Platform"/>
            <consortium name="The Broad Institute Genome Sequencing Center for Infectious Disease"/>
            <person name="Wu L."/>
            <person name="Ma J."/>
        </authorList>
    </citation>
    <scope>NUCLEOTIDE SEQUENCE [LARGE SCALE GENOMIC DNA]</scope>
    <source>
        <strain evidence="3">CGMCC 4.7304</strain>
    </source>
</reference>
<comment type="caution">
    <text evidence="2">The sequence shown here is derived from an EMBL/GenBank/DDBJ whole genome shotgun (WGS) entry which is preliminary data.</text>
</comment>
<dbReference type="RefSeq" id="WP_390316124.1">
    <property type="nucleotide sequence ID" value="NZ_JBHSPB010000006.1"/>
</dbReference>
<protein>
    <recommendedName>
        <fullName evidence="4">Ig-like domain-containing protein</fullName>
    </recommendedName>
</protein>
<feature type="chain" id="PRO_5046950438" description="Ig-like domain-containing protein" evidence="1">
    <location>
        <begin position="32"/>
        <end position="223"/>
    </location>
</feature>
<keyword evidence="1" id="KW-0732">Signal</keyword>
<keyword evidence="3" id="KW-1185">Reference proteome</keyword>
<evidence type="ECO:0000313" key="2">
    <source>
        <dbReference type="EMBL" id="MFC5720928.1"/>
    </source>
</evidence>
<evidence type="ECO:0008006" key="4">
    <source>
        <dbReference type="Google" id="ProtNLM"/>
    </source>
</evidence>
<accession>A0ABW0YZ52</accession>
<dbReference type="EMBL" id="JBHSPB010000006">
    <property type="protein sequence ID" value="MFC5720928.1"/>
    <property type="molecule type" value="Genomic_DNA"/>
</dbReference>
<proteinExistence type="predicted"/>
<dbReference type="Proteomes" id="UP001596083">
    <property type="component" value="Unassembled WGS sequence"/>
</dbReference>
<sequence>MSFRSRMSQGMAAVSCVGVAMAVLPPAQAAAADGGTVMSPAGHRFSAVADGTVVFAAGPVTVTCALSRSLPAPGTNTVPGASGNSGPVHAAIAAPSFGSCTTDAPGLKAEITTNSGNGEWSLAVRNGAPAAASLTMPVGGFRLTTKGLVNCTVTAAPASPAVLDGTWTNGKPSKVAFDGVNVPVKIEGGFFCPKSVTTATFHATYSVNDTTDPARSVTVSADR</sequence>
<gene>
    <name evidence="2" type="ORF">ACFP1Z_12195</name>
</gene>
<name>A0ABW0YZ52_9ACTN</name>
<feature type="signal peptide" evidence="1">
    <location>
        <begin position="1"/>
        <end position="31"/>
    </location>
</feature>
<organism evidence="2 3">
    <name type="scientific">Streptomyces gamaensis</name>
    <dbReference type="NCBI Taxonomy" id="1763542"/>
    <lineage>
        <taxon>Bacteria</taxon>
        <taxon>Bacillati</taxon>
        <taxon>Actinomycetota</taxon>
        <taxon>Actinomycetes</taxon>
        <taxon>Kitasatosporales</taxon>
        <taxon>Streptomycetaceae</taxon>
        <taxon>Streptomyces</taxon>
    </lineage>
</organism>
<evidence type="ECO:0000256" key="1">
    <source>
        <dbReference type="SAM" id="SignalP"/>
    </source>
</evidence>
<evidence type="ECO:0000313" key="3">
    <source>
        <dbReference type="Proteomes" id="UP001596083"/>
    </source>
</evidence>